<protein>
    <submittedName>
        <fullName evidence="2">Uncharacterized protein</fullName>
    </submittedName>
</protein>
<keyword evidence="3" id="KW-1185">Reference proteome</keyword>
<dbReference type="AlphaFoldDB" id="A0A5B7HVC1"/>
<reference evidence="2 3" key="1">
    <citation type="submission" date="2019-05" db="EMBL/GenBank/DDBJ databases">
        <title>Another draft genome of Portunus trituberculatus and its Hox gene families provides insights of decapod evolution.</title>
        <authorList>
            <person name="Jeong J.-H."/>
            <person name="Song I."/>
            <person name="Kim S."/>
            <person name="Choi T."/>
            <person name="Kim D."/>
            <person name="Ryu S."/>
            <person name="Kim W."/>
        </authorList>
    </citation>
    <scope>NUCLEOTIDE SEQUENCE [LARGE SCALE GENOMIC DNA]</scope>
    <source>
        <tissue evidence="2">Muscle</tissue>
    </source>
</reference>
<dbReference type="Proteomes" id="UP000324222">
    <property type="component" value="Unassembled WGS sequence"/>
</dbReference>
<accession>A0A5B7HVC1</accession>
<gene>
    <name evidence="2" type="ORF">E2C01_071428</name>
</gene>
<feature type="region of interest" description="Disordered" evidence="1">
    <location>
        <begin position="55"/>
        <end position="75"/>
    </location>
</feature>
<evidence type="ECO:0000313" key="3">
    <source>
        <dbReference type="Proteomes" id="UP000324222"/>
    </source>
</evidence>
<evidence type="ECO:0000313" key="2">
    <source>
        <dbReference type="EMBL" id="MPC76991.1"/>
    </source>
</evidence>
<name>A0A5B7HVC1_PORTR</name>
<sequence>MHSCGYYFLVLRCEKAQHARSVWEELASLCCVFEFLFLFSNIRVSLSSELCGASQTTDVPSASAKGSRPPSFQPRRALPVSVVEGVVPVVPRGLQPPQGPRGSGGDQYEALAPSRSPAECLAHLGLTHLGQTHLGSGWLRPHLHYLYRTLSH</sequence>
<proteinExistence type="predicted"/>
<evidence type="ECO:0000256" key="1">
    <source>
        <dbReference type="SAM" id="MobiDB-lite"/>
    </source>
</evidence>
<dbReference type="EMBL" id="VSRR010044760">
    <property type="protein sequence ID" value="MPC76991.1"/>
    <property type="molecule type" value="Genomic_DNA"/>
</dbReference>
<organism evidence="2 3">
    <name type="scientific">Portunus trituberculatus</name>
    <name type="common">Swimming crab</name>
    <name type="synonym">Neptunus trituberculatus</name>
    <dbReference type="NCBI Taxonomy" id="210409"/>
    <lineage>
        <taxon>Eukaryota</taxon>
        <taxon>Metazoa</taxon>
        <taxon>Ecdysozoa</taxon>
        <taxon>Arthropoda</taxon>
        <taxon>Crustacea</taxon>
        <taxon>Multicrustacea</taxon>
        <taxon>Malacostraca</taxon>
        <taxon>Eumalacostraca</taxon>
        <taxon>Eucarida</taxon>
        <taxon>Decapoda</taxon>
        <taxon>Pleocyemata</taxon>
        <taxon>Brachyura</taxon>
        <taxon>Eubrachyura</taxon>
        <taxon>Portunoidea</taxon>
        <taxon>Portunidae</taxon>
        <taxon>Portuninae</taxon>
        <taxon>Portunus</taxon>
    </lineage>
</organism>
<comment type="caution">
    <text evidence="2">The sequence shown here is derived from an EMBL/GenBank/DDBJ whole genome shotgun (WGS) entry which is preliminary data.</text>
</comment>